<dbReference type="GO" id="GO:0005737">
    <property type="term" value="C:cytoplasm"/>
    <property type="evidence" value="ECO:0007669"/>
    <property type="project" value="TreeGrafter"/>
</dbReference>
<dbReference type="Gene3D" id="3.60.130.10">
    <property type="entry name" value="Clavaminate synthase-like"/>
    <property type="match status" value="1"/>
</dbReference>
<protein>
    <submittedName>
        <fullName evidence="7">TauD/TfdA family dioxygenase</fullName>
    </submittedName>
</protein>
<evidence type="ECO:0000256" key="3">
    <source>
        <dbReference type="ARBA" id="ARBA00022964"/>
    </source>
</evidence>
<dbReference type="InterPro" id="IPR051323">
    <property type="entry name" value="AtsK-like"/>
</dbReference>
<dbReference type="GO" id="GO:0000908">
    <property type="term" value="F:taurine dioxygenase activity"/>
    <property type="evidence" value="ECO:0007669"/>
    <property type="project" value="TreeGrafter"/>
</dbReference>
<evidence type="ECO:0000256" key="2">
    <source>
        <dbReference type="ARBA" id="ARBA00022723"/>
    </source>
</evidence>
<evidence type="ECO:0000256" key="5">
    <source>
        <dbReference type="ARBA" id="ARBA00023004"/>
    </source>
</evidence>
<dbReference type="PANTHER" id="PTHR30468:SF1">
    <property type="entry name" value="ALPHA-KETOGLUTARATE-DEPENDENT SULFONATE DIOXYGENASE"/>
    <property type="match status" value="1"/>
</dbReference>
<organism evidence="7 8">
    <name type="scientific">Acinetobacter johnsonii</name>
    <dbReference type="NCBI Taxonomy" id="40214"/>
    <lineage>
        <taxon>Bacteria</taxon>
        <taxon>Pseudomonadati</taxon>
        <taxon>Pseudomonadota</taxon>
        <taxon>Gammaproteobacteria</taxon>
        <taxon>Moraxellales</taxon>
        <taxon>Moraxellaceae</taxon>
        <taxon>Acinetobacter</taxon>
    </lineage>
</organism>
<dbReference type="InterPro" id="IPR003819">
    <property type="entry name" value="TauD/TfdA-like"/>
</dbReference>
<sequence length="329" mass="37133">MTALTQLSQAIHDAPRWHQPEQFQNPEEIQIIPLAEEALGAVVFGLDARKAQAGETIYRLKQALAEHLILIFKNQTLDDLQYLAFASYFGSIFRPSADNPVLASQTDTGVPPDVVPVSNAVGQGDYTGHGELTPHADHQWTPLPSFGSLLYALELPQDGGQTSWFNTIKAYDALPDDVKKQIDQLQLITYNPFVRAQSNTGNTGYGDSPYYRFKDQPILGHTYPHPLVRTHPESGRKALWLNTRSEVELLNVDDSEGSELIAALRAHILKPEFRYKHQWETGDIVFWDNQVTLHSRRPFPVDQRRLLKRISLAGGRPYQATNKMNNLWV</sequence>
<keyword evidence="3 7" id="KW-0223">Dioxygenase</keyword>
<evidence type="ECO:0000313" key="7">
    <source>
        <dbReference type="EMBL" id="MDH0654772.1"/>
    </source>
</evidence>
<evidence type="ECO:0000259" key="6">
    <source>
        <dbReference type="Pfam" id="PF02668"/>
    </source>
</evidence>
<dbReference type="GO" id="GO:0006790">
    <property type="term" value="P:sulfur compound metabolic process"/>
    <property type="evidence" value="ECO:0007669"/>
    <property type="project" value="TreeGrafter"/>
</dbReference>
<dbReference type="PANTHER" id="PTHR30468">
    <property type="entry name" value="ALPHA-KETOGLUTARATE-DEPENDENT SULFONATE DIOXYGENASE"/>
    <property type="match status" value="1"/>
</dbReference>
<dbReference type="RefSeq" id="WP_279697749.1">
    <property type="nucleotide sequence ID" value="NZ_JAOCDR010000001.1"/>
</dbReference>
<dbReference type="SUPFAM" id="SSF51197">
    <property type="entry name" value="Clavaminate synthase-like"/>
    <property type="match status" value="1"/>
</dbReference>
<evidence type="ECO:0000256" key="1">
    <source>
        <dbReference type="ARBA" id="ARBA00005896"/>
    </source>
</evidence>
<dbReference type="InterPro" id="IPR042098">
    <property type="entry name" value="TauD-like_sf"/>
</dbReference>
<keyword evidence="4" id="KW-0560">Oxidoreductase</keyword>
<dbReference type="EMBL" id="JAOCDR010000001">
    <property type="protein sequence ID" value="MDH0654772.1"/>
    <property type="molecule type" value="Genomic_DNA"/>
</dbReference>
<keyword evidence="5" id="KW-0408">Iron</keyword>
<comment type="caution">
    <text evidence="7">The sequence shown here is derived from an EMBL/GenBank/DDBJ whole genome shotgun (WGS) entry which is preliminary data.</text>
</comment>
<keyword evidence="2" id="KW-0479">Metal-binding</keyword>
<comment type="similarity">
    <text evidence="1">Belongs to the TfdA dioxygenase family.</text>
</comment>
<dbReference type="AlphaFoldDB" id="A0AA42IBB3"/>
<evidence type="ECO:0000313" key="8">
    <source>
        <dbReference type="Proteomes" id="UP001161099"/>
    </source>
</evidence>
<accession>A0AA42IBB3</accession>
<gene>
    <name evidence="7" type="ORF">N5D11_01305</name>
</gene>
<evidence type="ECO:0000256" key="4">
    <source>
        <dbReference type="ARBA" id="ARBA00023002"/>
    </source>
</evidence>
<proteinExistence type="inferred from homology"/>
<name>A0AA42IBB3_ACIJO</name>
<dbReference type="Pfam" id="PF02668">
    <property type="entry name" value="TauD"/>
    <property type="match status" value="1"/>
</dbReference>
<dbReference type="GO" id="GO:0046872">
    <property type="term" value="F:metal ion binding"/>
    <property type="evidence" value="ECO:0007669"/>
    <property type="project" value="UniProtKB-KW"/>
</dbReference>
<feature type="domain" description="TauD/TfdA-like" evidence="6">
    <location>
        <begin position="36"/>
        <end position="310"/>
    </location>
</feature>
<reference evidence="7" key="1">
    <citation type="submission" date="2022-09" db="EMBL/GenBank/DDBJ databases">
        <title>Intensive care unit water sources are persistently colonized with multi-drug resistant bacteria and are the site of extensive horizontal gene transfer of antibiotic resistance genes.</title>
        <authorList>
            <person name="Diorio-Toth L."/>
        </authorList>
    </citation>
    <scope>NUCLEOTIDE SEQUENCE</scope>
    <source>
        <strain evidence="7">GD03851</strain>
    </source>
</reference>
<dbReference type="Proteomes" id="UP001161099">
    <property type="component" value="Unassembled WGS sequence"/>
</dbReference>